<feature type="compositionally biased region" description="Low complexity" evidence="1">
    <location>
        <begin position="104"/>
        <end position="120"/>
    </location>
</feature>
<feature type="region of interest" description="Disordered" evidence="1">
    <location>
        <begin position="57"/>
        <end position="129"/>
    </location>
</feature>
<dbReference type="Proteomes" id="UP001228049">
    <property type="component" value="Unassembled WGS sequence"/>
</dbReference>
<feature type="compositionally biased region" description="Basic and acidic residues" evidence="1">
    <location>
        <begin position="83"/>
        <end position="103"/>
    </location>
</feature>
<comment type="caution">
    <text evidence="3">The sequence shown here is derived from an EMBL/GenBank/DDBJ whole genome shotgun (WGS) entry which is preliminary data.</text>
</comment>
<proteinExistence type="predicted"/>
<dbReference type="EMBL" id="JASDAP010000018">
    <property type="protein sequence ID" value="KAK1888350.1"/>
    <property type="molecule type" value="Genomic_DNA"/>
</dbReference>
<dbReference type="InterPro" id="IPR028851">
    <property type="entry name" value="Pphln1"/>
</dbReference>
<keyword evidence="4" id="KW-1185">Reference proteome</keyword>
<dbReference type="InterPro" id="IPR057603">
    <property type="entry name" value="Periphilin-1_C"/>
</dbReference>
<dbReference type="AlphaFoldDB" id="A0AAD9F7B5"/>
<feature type="compositionally biased region" description="Polar residues" evidence="1">
    <location>
        <begin position="58"/>
        <end position="74"/>
    </location>
</feature>
<dbReference type="GO" id="GO:0005654">
    <property type="term" value="C:nucleoplasm"/>
    <property type="evidence" value="ECO:0007669"/>
    <property type="project" value="TreeGrafter"/>
</dbReference>
<dbReference type="PANTHER" id="PTHR15836">
    <property type="entry name" value="PERIPHILIN 1"/>
    <property type="match status" value="1"/>
</dbReference>
<feature type="compositionally biased region" description="Polar residues" evidence="1">
    <location>
        <begin position="226"/>
        <end position="243"/>
    </location>
</feature>
<dbReference type="GO" id="GO:0045814">
    <property type="term" value="P:negative regulation of gene expression, epigenetic"/>
    <property type="evidence" value="ECO:0007669"/>
    <property type="project" value="TreeGrafter"/>
</dbReference>
<dbReference type="GO" id="GO:0097355">
    <property type="term" value="P:protein localization to heterochromatin"/>
    <property type="evidence" value="ECO:0007669"/>
    <property type="project" value="TreeGrafter"/>
</dbReference>
<evidence type="ECO:0000259" key="2">
    <source>
        <dbReference type="Pfam" id="PF25234"/>
    </source>
</evidence>
<feature type="region of interest" description="Disordered" evidence="1">
    <location>
        <begin position="141"/>
        <end position="254"/>
    </location>
</feature>
<feature type="compositionally biased region" description="Low complexity" evidence="1">
    <location>
        <begin position="196"/>
        <end position="205"/>
    </location>
</feature>
<feature type="domain" description="Periphilin-1 C-terminal" evidence="2">
    <location>
        <begin position="268"/>
        <end position="310"/>
    </location>
</feature>
<accession>A0AAD9F7B5</accession>
<feature type="compositionally biased region" description="Basic and acidic residues" evidence="1">
    <location>
        <begin position="177"/>
        <end position="189"/>
    </location>
</feature>
<dbReference type="PANTHER" id="PTHR15836:SF4">
    <property type="entry name" value="PERIPHILIN-1"/>
    <property type="match status" value="1"/>
</dbReference>
<protein>
    <submittedName>
        <fullName evidence="3">Periphilin-1</fullName>
    </submittedName>
</protein>
<sequence length="315" mass="36099">MRACGRRQVPLTNGEVKLAFRNGRNPLREKYEECILGADSREVTVHRVVNIVEKGNSMPRTNVNYGSKSSNFSMWNDGPRNYQDSREFHGDDSYPPNDRRYFDDNSNNNNFRRNASPPRNGGHYSQQPYDRDDLRHQLASRSHRRGAPYFRSRGRGSGPPLREDRDEYRRTPPPKGMKRERSPGRREAHPPVPVRSLSNTSSRSFSPDRERNLTYQQSLNKHKTSASHTPSPSMEGSPHSSGSAKEKAPASVAEMEEVVEANMEASPTPDQDFNARRSEAIKAKALEIEKHYRQDCETFRTVVKMHFVKELDEVL</sequence>
<evidence type="ECO:0000313" key="3">
    <source>
        <dbReference type="EMBL" id="KAK1888350.1"/>
    </source>
</evidence>
<reference evidence="3" key="1">
    <citation type="submission" date="2023-04" db="EMBL/GenBank/DDBJ databases">
        <title>Chromosome-level genome of Chaenocephalus aceratus.</title>
        <authorList>
            <person name="Park H."/>
        </authorList>
    </citation>
    <scope>NUCLEOTIDE SEQUENCE</scope>
    <source>
        <strain evidence="3">DE</strain>
        <tissue evidence="3">Muscle</tissue>
    </source>
</reference>
<evidence type="ECO:0000313" key="4">
    <source>
        <dbReference type="Proteomes" id="UP001228049"/>
    </source>
</evidence>
<dbReference type="GO" id="GO:0045892">
    <property type="term" value="P:negative regulation of DNA-templated transcription"/>
    <property type="evidence" value="ECO:0007669"/>
    <property type="project" value="InterPro"/>
</dbReference>
<feature type="compositionally biased region" description="Basic and acidic residues" evidence="1">
    <location>
        <begin position="161"/>
        <end position="170"/>
    </location>
</feature>
<evidence type="ECO:0000256" key="1">
    <source>
        <dbReference type="SAM" id="MobiDB-lite"/>
    </source>
</evidence>
<organism evidence="3 4">
    <name type="scientific">Dissostichus eleginoides</name>
    <name type="common">Patagonian toothfish</name>
    <name type="synonym">Dissostichus amissus</name>
    <dbReference type="NCBI Taxonomy" id="100907"/>
    <lineage>
        <taxon>Eukaryota</taxon>
        <taxon>Metazoa</taxon>
        <taxon>Chordata</taxon>
        <taxon>Craniata</taxon>
        <taxon>Vertebrata</taxon>
        <taxon>Euteleostomi</taxon>
        <taxon>Actinopterygii</taxon>
        <taxon>Neopterygii</taxon>
        <taxon>Teleostei</taxon>
        <taxon>Neoteleostei</taxon>
        <taxon>Acanthomorphata</taxon>
        <taxon>Eupercaria</taxon>
        <taxon>Perciformes</taxon>
        <taxon>Notothenioidei</taxon>
        <taxon>Nototheniidae</taxon>
        <taxon>Dissostichus</taxon>
    </lineage>
</organism>
<name>A0AAD9F7B5_DISEL</name>
<dbReference type="Pfam" id="PF25234">
    <property type="entry name" value="Periphilin_C"/>
    <property type="match status" value="1"/>
</dbReference>
<gene>
    <name evidence="3" type="ORF">KUDE01_029133</name>
</gene>